<dbReference type="SMART" id="SM00387">
    <property type="entry name" value="HATPase_c"/>
    <property type="match status" value="1"/>
</dbReference>
<dbReference type="Gene3D" id="2.60.40.10">
    <property type="entry name" value="Immunoglobulins"/>
    <property type="match status" value="1"/>
</dbReference>
<dbReference type="InterPro" id="IPR013783">
    <property type="entry name" value="Ig-like_fold"/>
</dbReference>
<dbReference type="CDD" id="cd16917">
    <property type="entry name" value="HATPase_UhpB-NarQ-NarX-like"/>
    <property type="match status" value="1"/>
</dbReference>
<proteinExistence type="predicted"/>
<dbReference type="GO" id="GO:0016020">
    <property type="term" value="C:membrane"/>
    <property type="evidence" value="ECO:0007669"/>
    <property type="project" value="InterPro"/>
</dbReference>
<dbReference type="InterPro" id="IPR015943">
    <property type="entry name" value="WD40/YVTN_repeat-like_dom_sf"/>
</dbReference>
<evidence type="ECO:0000256" key="4">
    <source>
        <dbReference type="SAM" id="Phobius"/>
    </source>
</evidence>
<keyword evidence="4" id="KW-0472">Membrane</keyword>
<organism evidence="7 8">
    <name type="scientific">Tunturiibacter gelidiferens</name>
    <dbReference type="NCBI Taxonomy" id="3069689"/>
    <lineage>
        <taxon>Bacteria</taxon>
        <taxon>Pseudomonadati</taxon>
        <taxon>Acidobacteriota</taxon>
        <taxon>Terriglobia</taxon>
        <taxon>Terriglobales</taxon>
        <taxon>Acidobacteriaceae</taxon>
        <taxon>Tunturiibacter</taxon>
    </lineage>
</organism>
<dbReference type="Gene3D" id="1.20.5.1930">
    <property type="match status" value="1"/>
</dbReference>
<name>A0A9X0U339_9BACT</name>
<dbReference type="Pfam" id="PF02518">
    <property type="entry name" value="HATPase_c"/>
    <property type="match status" value="1"/>
</dbReference>
<evidence type="ECO:0000256" key="3">
    <source>
        <dbReference type="ARBA" id="ARBA00023012"/>
    </source>
</evidence>
<keyword evidence="4" id="KW-0812">Transmembrane</keyword>
<dbReference type="AlphaFoldDB" id="A0A9X0U339"/>
<dbReference type="InterPro" id="IPR011123">
    <property type="entry name" value="Y_Y_Y"/>
</dbReference>
<dbReference type="PANTHER" id="PTHR24421">
    <property type="entry name" value="NITRATE/NITRITE SENSOR PROTEIN NARX-RELATED"/>
    <property type="match status" value="1"/>
</dbReference>
<keyword evidence="2 7" id="KW-0418">Kinase</keyword>
<comment type="caution">
    <text evidence="7">The sequence shown here is derived from an EMBL/GenBank/DDBJ whole genome shotgun (WGS) entry which is preliminary data.</text>
</comment>
<dbReference type="Pfam" id="PF07730">
    <property type="entry name" value="HisKA_3"/>
    <property type="match status" value="1"/>
</dbReference>
<feature type="transmembrane region" description="Helical" evidence="4">
    <location>
        <begin position="755"/>
        <end position="775"/>
    </location>
</feature>
<evidence type="ECO:0000256" key="1">
    <source>
        <dbReference type="ARBA" id="ARBA00022679"/>
    </source>
</evidence>
<dbReference type="GO" id="GO:0000155">
    <property type="term" value="F:phosphorelay sensor kinase activity"/>
    <property type="evidence" value="ECO:0007669"/>
    <property type="project" value="InterPro"/>
</dbReference>
<sequence>MALLAAVLLLIFAPPRAQSVEPTTRLTQLAHRAWRTGDAGLMGTPQALSQTTDGYIWVSTENGLYRFDGMRFTKWTSLPGESLPSISLWHLFGARDGSLYVSTDRGLARIRDGHVYTYPGGPRWPGPFVEDRDGGLWMGISGAHNNPSALCKVGETDLTCFGKNEGFSCVRGAANTTSTDGFLWVGSAEGICRWKPGTRPDTELVPSLSNGRGLSSITSMASTTDGEVWAGLKRSGQGAGLLRRANGHWTCYTAPGIDGRIFSVSALLPDQNGALWIGTADKGLYRIVDGRLDHFGAIHGLSDRNVLSIFEDHERGIWVVTPKGIDHFRDYAVLSFTASEGSLADHANGVATDRRGSVYLGSHTLAELSGKTLIQLRDDKGRLLEDVQFLFTDSQDNLWIGSGDQLFVKRDQRIASAVRGFPAGKGGYVAYITEDHTHDIWASVENLGNHESSLIQIRNYQVINRIGVSAVVGKQVMNALAPNAAGGIWIGASVHGLFSFRNGRFERVVAGGFNDRVENLMEDSDGALWIVTQQGFIRYFEGQARSLTTASGMPCDSGVNIHDDGRGFKWFYLHCGIVRVSDSDLAAWWQNPAEHVHARVFDALEGSRPNLSNGNPAQTPDGKIWSASDYDFQVIDPQHLPFNETPPPVKLERLIVDGNDVSLAQQLKLPMHTRQIELDYAALSYVIPERVHFRYRLVGHDTNWTEVGRRRQAFYNDLKPGPYVFHVTACNNDGVCNWRGTELAFTVPPAWFQTLWFRALAALLFLVIVFFAYVYRLRRFAKTLRQRFDERLQERTRLARDLHDTLLQTIQGSKMVADNAREHLDDSRITGRALDRLSEWLDRASIEGRAALEALRSSSVEANDLVGALHRVADDCISGARIAVSISTVGTIREMHPIARDEVYRIAYEAIRNACAHSGARDLWVELEYKRRFHLTVRDNGRGVDEYVLRSGKSGHFGLAGMRERALFMGGSFNISSSPQSGTVVSVVIPGQAIYRNPSRRLRDWLVEPFQSKADLH</sequence>
<gene>
    <name evidence="7" type="ORF">HDF14_001514</name>
</gene>
<evidence type="ECO:0000313" key="8">
    <source>
        <dbReference type="Proteomes" id="UP000535182"/>
    </source>
</evidence>
<dbReference type="PANTHER" id="PTHR24421:SF62">
    <property type="entry name" value="SENSORY TRANSDUCTION HISTIDINE KINASE"/>
    <property type="match status" value="1"/>
</dbReference>
<feature type="chain" id="PRO_5040980054" evidence="5">
    <location>
        <begin position="20"/>
        <end position="1017"/>
    </location>
</feature>
<evidence type="ECO:0000313" key="7">
    <source>
        <dbReference type="EMBL" id="MBB5327908.1"/>
    </source>
</evidence>
<keyword evidence="4" id="KW-1133">Transmembrane helix</keyword>
<dbReference type="EMBL" id="JACHEB010000003">
    <property type="protein sequence ID" value="MBB5327908.1"/>
    <property type="molecule type" value="Genomic_DNA"/>
</dbReference>
<feature type="domain" description="Histidine kinase/HSP90-like ATPase" evidence="6">
    <location>
        <begin position="898"/>
        <end position="993"/>
    </location>
</feature>
<dbReference type="InterPro" id="IPR036890">
    <property type="entry name" value="HATPase_C_sf"/>
</dbReference>
<dbReference type="InterPro" id="IPR003594">
    <property type="entry name" value="HATPase_dom"/>
</dbReference>
<accession>A0A9X0U339</accession>
<dbReference type="Gene3D" id="3.30.565.10">
    <property type="entry name" value="Histidine kinase-like ATPase, C-terminal domain"/>
    <property type="match status" value="1"/>
</dbReference>
<dbReference type="SUPFAM" id="SSF63829">
    <property type="entry name" value="Calcium-dependent phosphotriesterase"/>
    <property type="match status" value="3"/>
</dbReference>
<keyword evidence="1" id="KW-0808">Transferase</keyword>
<keyword evidence="3" id="KW-0902">Two-component regulatory system</keyword>
<evidence type="ECO:0000256" key="2">
    <source>
        <dbReference type="ARBA" id="ARBA00022777"/>
    </source>
</evidence>
<dbReference type="Proteomes" id="UP000535182">
    <property type="component" value="Unassembled WGS sequence"/>
</dbReference>
<evidence type="ECO:0000259" key="6">
    <source>
        <dbReference type="SMART" id="SM00387"/>
    </source>
</evidence>
<dbReference type="SUPFAM" id="SSF55874">
    <property type="entry name" value="ATPase domain of HSP90 chaperone/DNA topoisomerase II/histidine kinase"/>
    <property type="match status" value="1"/>
</dbReference>
<dbReference type="Gene3D" id="2.130.10.10">
    <property type="entry name" value="YVTN repeat-like/Quinoprotein amine dehydrogenase"/>
    <property type="match status" value="3"/>
</dbReference>
<keyword evidence="8" id="KW-1185">Reference proteome</keyword>
<protein>
    <submittedName>
        <fullName evidence="7">Signal transduction histidine kinase/ligand-binding sensor domain-containing protein</fullName>
    </submittedName>
</protein>
<dbReference type="InterPro" id="IPR011712">
    <property type="entry name" value="Sig_transdc_His_kin_sub3_dim/P"/>
</dbReference>
<dbReference type="InterPro" id="IPR050482">
    <property type="entry name" value="Sensor_HK_TwoCompSys"/>
</dbReference>
<dbReference type="GO" id="GO:0046983">
    <property type="term" value="F:protein dimerization activity"/>
    <property type="evidence" value="ECO:0007669"/>
    <property type="project" value="InterPro"/>
</dbReference>
<feature type="signal peptide" evidence="5">
    <location>
        <begin position="1"/>
        <end position="19"/>
    </location>
</feature>
<dbReference type="Pfam" id="PF07495">
    <property type="entry name" value="Y_Y_Y"/>
    <property type="match status" value="1"/>
</dbReference>
<reference evidence="7 8" key="1">
    <citation type="submission" date="2020-08" db="EMBL/GenBank/DDBJ databases">
        <title>Genomic Encyclopedia of Type Strains, Phase IV (KMG-V): Genome sequencing to study the core and pangenomes of soil and plant-associated prokaryotes.</title>
        <authorList>
            <person name="Whitman W."/>
        </authorList>
    </citation>
    <scope>NUCLEOTIDE SEQUENCE [LARGE SCALE GENOMIC DNA]</scope>
    <source>
        <strain evidence="7 8">X5P2</strain>
    </source>
</reference>
<evidence type="ECO:0000256" key="5">
    <source>
        <dbReference type="SAM" id="SignalP"/>
    </source>
</evidence>
<keyword evidence="5" id="KW-0732">Signal</keyword>